<evidence type="ECO:0000313" key="4">
    <source>
        <dbReference type="Proteomes" id="UP000006591"/>
    </source>
</evidence>
<dbReference type="Proteomes" id="UP000006591">
    <property type="component" value="Chromosome 1"/>
</dbReference>
<sequence>MALLLRSPLLLEVSAAGWLPLFLRRLSSSSLPTAEESRAEGEEREGAAHPLRLRCRRRPSPPPAPPSTPPPASPPTPGGEERGGVAMRPAVVVVVACAVGAVIIVRPTPSAHATTDDPLRPRCRLLLVVCALPPRCQ</sequence>
<dbReference type="AlphaFoldDB" id="A0A0E0FMR9"/>
<keyword evidence="4" id="KW-1185">Reference proteome</keyword>
<proteinExistence type="predicted"/>
<feature type="compositionally biased region" description="Basic and acidic residues" evidence="1">
    <location>
        <begin position="35"/>
        <end position="47"/>
    </location>
</feature>
<feature type="signal peptide" evidence="2">
    <location>
        <begin position="1"/>
        <end position="16"/>
    </location>
</feature>
<protein>
    <submittedName>
        <fullName evidence="3">Uncharacterized protein</fullName>
    </submittedName>
</protein>
<accession>A0A0E0FMR9</accession>
<dbReference type="Gramene" id="ONIVA01G21030.1">
    <property type="protein sequence ID" value="ONIVA01G21030.1"/>
    <property type="gene ID" value="ONIVA01G21030"/>
</dbReference>
<organism evidence="3">
    <name type="scientific">Oryza nivara</name>
    <name type="common">Indian wild rice</name>
    <name type="synonym">Oryza sativa f. spontanea</name>
    <dbReference type="NCBI Taxonomy" id="4536"/>
    <lineage>
        <taxon>Eukaryota</taxon>
        <taxon>Viridiplantae</taxon>
        <taxon>Streptophyta</taxon>
        <taxon>Embryophyta</taxon>
        <taxon>Tracheophyta</taxon>
        <taxon>Spermatophyta</taxon>
        <taxon>Magnoliopsida</taxon>
        <taxon>Liliopsida</taxon>
        <taxon>Poales</taxon>
        <taxon>Poaceae</taxon>
        <taxon>BOP clade</taxon>
        <taxon>Oryzoideae</taxon>
        <taxon>Oryzeae</taxon>
        <taxon>Oryzinae</taxon>
        <taxon>Oryza</taxon>
    </lineage>
</organism>
<reference evidence="3" key="2">
    <citation type="submission" date="2018-04" db="EMBL/GenBank/DDBJ databases">
        <title>OnivRS2 (Oryza nivara Reference Sequence Version 2).</title>
        <authorList>
            <person name="Zhang J."/>
            <person name="Kudrna D."/>
            <person name="Lee S."/>
            <person name="Talag J."/>
            <person name="Rajasekar S."/>
            <person name="Welchert J."/>
            <person name="Hsing Y.-I."/>
            <person name="Wing R.A."/>
        </authorList>
    </citation>
    <scope>NUCLEOTIDE SEQUENCE [LARGE SCALE GENOMIC DNA]</scope>
</reference>
<reference evidence="3" key="1">
    <citation type="submission" date="2015-04" db="UniProtKB">
        <authorList>
            <consortium name="EnsemblPlants"/>
        </authorList>
    </citation>
    <scope>IDENTIFICATION</scope>
    <source>
        <strain evidence="3">SL10</strain>
    </source>
</reference>
<dbReference type="EnsemblPlants" id="ONIVA01G21030.1">
    <property type="protein sequence ID" value="ONIVA01G21030.1"/>
    <property type="gene ID" value="ONIVA01G21030"/>
</dbReference>
<evidence type="ECO:0000256" key="1">
    <source>
        <dbReference type="SAM" id="MobiDB-lite"/>
    </source>
</evidence>
<feature type="compositionally biased region" description="Pro residues" evidence="1">
    <location>
        <begin position="60"/>
        <end position="77"/>
    </location>
</feature>
<evidence type="ECO:0000256" key="2">
    <source>
        <dbReference type="SAM" id="SignalP"/>
    </source>
</evidence>
<feature type="region of interest" description="Disordered" evidence="1">
    <location>
        <begin position="29"/>
        <end position="84"/>
    </location>
</feature>
<evidence type="ECO:0000313" key="3">
    <source>
        <dbReference type="EnsemblPlants" id="ONIVA01G21030.1"/>
    </source>
</evidence>
<keyword evidence="2" id="KW-0732">Signal</keyword>
<name>A0A0E0FMR9_ORYNI</name>
<feature type="chain" id="PRO_5002359279" evidence="2">
    <location>
        <begin position="17"/>
        <end position="137"/>
    </location>
</feature>
<dbReference type="HOGENOM" id="CLU_1868397_0_0_1"/>